<dbReference type="OrthoDB" id="7608935at2759"/>
<dbReference type="AlphaFoldDB" id="A0A165PPJ9"/>
<feature type="region of interest" description="Disordered" evidence="2">
    <location>
        <begin position="172"/>
        <end position="206"/>
    </location>
</feature>
<dbReference type="GO" id="GO:0008270">
    <property type="term" value="F:zinc ion binding"/>
    <property type="evidence" value="ECO:0007669"/>
    <property type="project" value="InterPro"/>
</dbReference>
<accession>A0A165PPJ9</accession>
<dbReference type="Proteomes" id="UP000077266">
    <property type="component" value="Unassembled WGS sequence"/>
</dbReference>
<dbReference type="InParanoid" id="A0A165PPJ9"/>
<name>A0A165PPJ9_EXIGL</name>
<dbReference type="Gene3D" id="4.10.60.10">
    <property type="entry name" value="Zinc finger, CCHC-type"/>
    <property type="match status" value="1"/>
</dbReference>
<dbReference type="EMBL" id="KV425888">
    <property type="protein sequence ID" value="KZW02481.1"/>
    <property type="molecule type" value="Genomic_DNA"/>
</dbReference>
<evidence type="ECO:0000256" key="1">
    <source>
        <dbReference type="ARBA" id="ARBA00022664"/>
    </source>
</evidence>
<reference evidence="3 4" key="1">
    <citation type="journal article" date="2016" name="Mol. Biol. Evol.">
        <title>Comparative Genomics of Early-Diverging Mushroom-Forming Fungi Provides Insights into the Origins of Lignocellulose Decay Capabilities.</title>
        <authorList>
            <person name="Nagy L.G."/>
            <person name="Riley R."/>
            <person name="Tritt A."/>
            <person name="Adam C."/>
            <person name="Daum C."/>
            <person name="Floudas D."/>
            <person name="Sun H."/>
            <person name="Yadav J.S."/>
            <person name="Pangilinan J."/>
            <person name="Larsson K.H."/>
            <person name="Matsuura K."/>
            <person name="Barry K."/>
            <person name="Labutti K."/>
            <person name="Kuo R."/>
            <person name="Ohm R.A."/>
            <person name="Bhattacharya S.S."/>
            <person name="Shirouzu T."/>
            <person name="Yoshinaga Y."/>
            <person name="Martin F.M."/>
            <person name="Grigoriev I.V."/>
            <person name="Hibbett D.S."/>
        </authorList>
    </citation>
    <scope>NUCLEOTIDE SEQUENCE [LARGE SCALE GENOMIC DNA]</scope>
    <source>
        <strain evidence="3 4">HHB12029</strain>
    </source>
</reference>
<evidence type="ECO:0000313" key="3">
    <source>
        <dbReference type="EMBL" id="KZW02481.1"/>
    </source>
</evidence>
<proteinExistence type="predicted"/>
<protein>
    <recommendedName>
        <fullName evidence="5">CCHC-type domain-containing protein</fullName>
    </recommendedName>
</protein>
<dbReference type="SUPFAM" id="SSF57756">
    <property type="entry name" value="Retrovirus zinc finger-like domains"/>
    <property type="match status" value="1"/>
</dbReference>
<evidence type="ECO:0000313" key="4">
    <source>
        <dbReference type="Proteomes" id="UP000077266"/>
    </source>
</evidence>
<evidence type="ECO:0000256" key="2">
    <source>
        <dbReference type="SAM" id="MobiDB-lite"/>
    </source>
</evidence>
<keyword evidence="4" id="KW-1185">Reference proteome</keyword>
<dbReference type="GO" id="GO:0003676">
    <property type="term" value="F:nucleic acid binding"/>
    <property type="evidence" value="ECO:0007669"/>
    <property type="project" value="InterPro"/>
</dbReference>
<gene>
    <name evidence="3" type="ORF">EXIGLDRAFT_458541</name>
</gene>
<evidence type="ECO:0008006" key="5">
    <source>
        <dbReference type="Google" id="ProtNLM"/>
    </source>
</evidence>
<dbReference type="InterPro" id="IPR036875">
    <property type="entry name" value="Znf_CCHC_sf"/>
</dbReference>
<dbReference type="GO" id="GO:0006397">
    <property type="term" value="P:mRNA processing"/>
    <property type="evidence" value="ECO:0007669"/>
    <property type="project" value="UniProtKB-KW"/>
</dbReference>
<keyword evidence="1" id="KW-0507">mRNA processing</keyword>
<sequence length="206" mass="22927">MLQAISTALFAGSRLHLRSPIPLPLPIPIRTLHTTPLLSNKRPAGNRPASKTHIQITSRPKSYQAFFGWPLDPRYKKAVCKHCQTVGHEKRHCPHRKEGVPFYNKMGGGKPVCTKCGEKGHTWMICGRWCEVCGVWGHNVSTCWKGDNPNIDAADRAKITSVPAPAQLRYPDDGRLVWRKTPQPDALDRAGNEGQAATALKKPDER</sequence>
<organism evidence="3 4">
    <name type="scientific">Exidia glandulosa HHB12029</name>
    <dbReference type="NCBI Taxonomy" id="1314781"/>
    <lineage>
        <taxon>Eukaryota</taxon>
        <taxon>Fungi</taxon>
        <taxon>Dikarya</taxon>
        <taxon>Basidiomycota</taxon>
        <taxon>Agaricomycotina</taxon>
        <taxon>Agaricomycetes</taxon>
        <taxon>Auriculariales</taxon>
        <taxon>Exidiaceae</taxon>
        <taxon>Exidia</taxon>
    </lineage>
</organism>